<dbReference type="Pfam" id="PF12887">
    <property type="entry name" value="SICA_alpha"/>
    <property type="match status" value="1"/>
</dbReference>
<gene>
    <name evidence="3" type="ORF">AK88_05566</name>
</gene>
<feature type="compositionally biased region" description="Low complexity" evidence="1">
    <location>
        <begin position="648"/>
        <end position="669"/>
    </location>
</feature>
<sequence length="669" mass="73690">MREVKIIFPEVTQSINQHSGKNAGICGSIYTGAESNVATCKSRCHEIASVMLYIKGYSYKNRAWTKRQVDQRWGDRFTEYLRCTLATEVLLQVYANTDDHRDVIKKVKEEMGKPDTTGNQKYGTGVCEDRNYGEAIFGLRGIGPSIKNQLEQWKSGLVGGHAGSARVTGKKCAWAEQDVEDSEQKCNVQSGQTPHDSALMQRINHWTEGGLYPRVKQLLQDMKAGRIPGGKCDMEKNIKKKIEDTVKQVKKTADKRDEGTVQVTASGAKDTAGAKSAPVQTAAKPAAGSEPPPQPVKPATAVKPVAAQPVPPATTTASAGGGCKAGSAAGGQQETGKKTKADDCLGDKILESTPKEVYVAYQYTVSKSKQRMEKEKRGIEGKHNLFIRLHEYVQDEHWNKVQSVLREFIEYLGDKNQDFDAHGANCDNIGWNDMVDTAYHKGQRVADMMRCRIMSGALWFANQSQGKQQKDKEVARLRCEVAHVLGHLLKEMYCKNQGGPKRGIEYAWETFRNMKTPGESGPPIVGGRVIEETCTECGYGENKTNITAINLRISQWLLQEGNISSEIAQMEPAMPCTIKWTDYINEAAQGEQYIKKGATEGKTIKESVSDVGKEKIKAAQKKMTAAVAEVLEKAKKEVEQHVQKQTKEGTNGNNTSTKNTGSTDKTARG</sequence>
<feature type="region of interest" description="Disordered" evidence="1">
    <location>
        <begin position="250"/>
        <end position="340"/>
    </location>
</feature>
<feature type="region of interest" description="Disordered" evidence="1">
    <location>
        <begin position="637"/>
        <end position="669"/>
    </location>
</feature>
<evidence type="ECO:0000256" key="1">
    <source>
        <dbReference type="SAM" id="MobiDB-lite"/>
    </source>
</evidence>
<feature type="compositionally biased region" description="Basic and acidic residues" evidence="1">
    <location>
        <begin position="637"/>
        <end position="647"/>
    </location>
</feature>
<dbReference type="InterPro" id="IPR024290">
    <property type="entry name" value="SICA_extracell_a"/>
</dbReference>
<dbReference type="VEuPathDB" id="PlasmoDB:AK88_05566"/>
<dbReference type="GeneID" id="24270880"/>
<dbReference type="Proteomes" id="UP000054561">
    <property type="component" value="Unassembled WGS sequence"/>
</dbReference>
<feature type="compositionally biased region" description="Basic and acidic residues" evidence="1">
    <location>
        <begin position="250"/>
        <end position="259"/>
    </location>
</feature>
<feature type="domain" description="Schizont-infected cell agglutination extracellular alpha" evidence="2">
    <location>
        <begin position="3"/>
        <end position="147"/>
    </location>
</feature>
<organism evidence="3 4">
    <name type="scientific">Plasmodium fragile</name>
    <dbReference type="NCBI Taxonomy" id="5857"/>
    <lineage>
        <taxon>Eukaryota</taxon>
        <taxon>Sar</taxon>
        <taxon>Alveolata</taxon>
        <taxon>Apicomplexa</taxon>
        <taxon>Aconoidasida</taxon>
        <taxon>Haemosporida</taxon>
        <taxon>Plasmodiidae</taxon>
        <taxon>Plasmodium</taxon>
        <taxon>Plasmodium (Plasmodium)</taxon>
    </lineage>
</organism>
<dbReference type="EMBL" id="KQ030405">
    <property type="protein sequence ID" value="KJP84806.1"/>
    <property type="molecule type" value="Genomic_DNA"/>
</dbReference>
<reference evidence="3 4" key="1">
    <citation type="submission" date="2014-03" db="EMBL/GenBank/DDBJ databases">
        <title>The Genome Sequence of Plasmodium fragile nilgiri.</title>
        <authorList>
            <consortium name="The Broad Institute Genomics Platform"/>
            <consortium name="The Broad Institute Genome Sequencing Center for Infectious Disease"/>
            <person name="Neafsey D."/>
            <person name="Duraisingh M."/>
            <person name="Young S.K."/>
            <person name="Zeng Q."/>
            <person name="Gargeya S."/>
            <person name="Abouelleil A."/>
            <person name="Alvarado L."/>
            <person name="Chapman S.B."/>
            <person name="Gainer-Dewar J."/>
            <person name="Goldberg J."/>
            <person name="Griggs A."/>
            <person name="Gujja S."/>
            <person name="Hansen M."/>
            <person name="Howarth C."/>
            <person name="Imamovic A."/>
            <person name="Larimer J."/>
            <person name="Pearson M."/>
            <person name="Poon T.W."/>
            <person name="Priest M."/>
            <person name="Roberts A."/>
            <person name="Saif S."/>
            <person name="Shea T."/>
            <person name="Sykes S."/>
            <person name="Wortman J."/>
            <person name="Nusbaum C."/>
            <person name="Birren B."/>
        </authorList>
    </citation>
    <scope>NUCLEOTIDE SEQUENCE [LARGE SCALE GENOMIC DNA]</scope>
    <source>
        <strain evidence="4">nilgiri</strain>
    </source>
</reference>
<protein>
    <recommendedName>
        <fullName evidence="2">Schizont-infected cell agglutination extracellular alpha domain-containing protein</fullName>
    </recommendedName>
</protein>
<evidence type="ECO:0000313" key="3">
    <source>
        <dbReference type="EMBL" id="KJP84806.1"/>
    </source>
</evidence>
<evidence type="ECO:0000259" key="2">
    <source>
        <dbReference type="Pfam" id="PF12887"/>
    </source>
</evidence>
<feature type="compositionally biased region" description="Low complexity" evidence="1">
    <location>
        <begin position="297"/>
        <end position="318"/>
    </location>
</feature>
<keyword evidence="4" id="KW-1185">Reference proteome</keyword>
<dbReference type="RefSeq" id="XP_012338591.1">
    <property type="nucleotide sequence ID" value="XM_012483168.1"/>
</dbReference>
<evidence type="ECO:0000313" key="4">
    <source>
        <dbReference type="Proteomes" id="UP000054561"/>
    </source>
</evidence>
<accession>A0A0D9QGG0</accession>
<proteinExistence type="predicted"/>
<dbReference type="AlphaFoldDB" id="A0A0D9QGG0"/>
<name>A0A0D9QGG0_PLAFR</name>